<comment type="caution">
    <text evidence="2">The sequence shown here is derived from an EMBL/GenBank/DDBJ whole genome shotgun (WGS) entry which is preliminary data.</text>
</comment>
<dbReference type="InterPro" id="IPR047951">
    <property type="entry name" value="Transpos_ISL3"/>
</dbReference>
<evidence type="ECO:0000313" key="2">
    <source>
        <dbReference type="EMBL" id="MDT7845624.1"/>
    </source>
</evidence>
<dbReference type="PROSITE" id="PS50531">
    <property type="entry name" value="HTH_IS21"/>
    <property type="match status" value="1"/>
</dbReference>
<sequence>MFSGLALLVVEDVADGGDSVVVKARTRHVAVPCPVCEAPTAKVHGYHHRTVTDVPVDGRRVVVHLRVRRLVCPVLGCRRQTFREQVPGVLERHQRRTVRLTAQISQVARELCGRAAARLAGLLAMPVSRSTALRYLRRLPLPDRAVPRVIGVDDFALRRRHRYATIITDAENGRRVAVLPDREMATLKIWLQAHPRVEVVCRDGSASYAEAIRRARPDTVQVSDRWHLWRNLCDKVLLEVRAHAGCWATINPSRPGGVREQTTRERWKKIHDLLGHGVGLLDCARRLNLALTTVKRYARMPESRALRITPAYRPTLVDPYREHLRRRRVEQPSVPVTHLLQEVRELGYTGSANLLVRYLNQGRAEGDRPVLTPRRAARLLLTHPENLQPKDTTLLAKIAAACPEMTALADLVRGFAALLKPAEGNDVRLTEWITATRAVALPHLRSFTNGLEIDRPAVNAGLTLPFHNGRTEGVNTRTKRIMRQMHGRAGFDLLRHRILLP</sequence>
<gene>
    <name evidence="2" type="ORF">RQC66_33410</name>
</gene>
<evidence type="ECO:0000259" key="1">
    <source>
        <dbReference type="PROSITE" id="PS50531"/>
    </source>
</evidence>
<dbReference type="NCBIfam" id="NF033550">
    <property type="entry name" value="transpos_ISL3"/>
    <property type="match status" value="1"/>
</dbReference>
<dbReference type="InterPro" id="IPR029261">
    <property type="entry name" value="Transposase_Znf"/>
</dbReference>
<dbReference type="Proteomes" id="UP001257948">
    <property type="component" value="Unassembled WGS sequence"/>
</dbReference>
<reference evidence="3" key="1">
    <citation type="submission" date="2023-07" db="EMBL/GenBank/DDBJ databases">
        <title>Draft genome sequence of the endophytic actinobacterium Streptomyces justiciae WPN32, a potential antibiotic producer.</title>
        <authorList>
            <person name="Yasawong M."/>
            <person name="Pana W."/>
            <person name="Ganta P."/>
            <person name="Santapan N."/>
            <person name="Songngamsuk T."/>
            <person name="Phatcharaharikarn M."/>
            <person name="Kerdtoob S."/>
            <person name="Nantapong N."/>
        </authorList>
    </citation>
    <scope>NUCLEOTIDE SEQUENCE [LARGE SCALE GENOMIC DNA]</scope>
    <source>
        <strain evidence="3">WPN32</strain>
    </source>
</reference>
<organism evidence="2 3">
    <name type="scientific">Streptomyces justiciae</name>
    <dbReference type="NCBI Taxonomy" id="2780140"/>
    <lineage>
        <taxon>Bacteria</taxon>
        <taxon>Bacillati</taxon>
        <taxon>Actinomycetota</taxon>
        <taxon>Actinomycetes</taxon>
        <taxon>Kitasatosporales</taxon>
        <taxon>Streptomycetaceae</taxon>
        <taxon>Streptomyces</taxon>
    </lineage>
</organism>
<dbReference type="PANTHER" id="PTHR33498:SF1">
    <property type="entry name" value="TRANSPOSASE FOR INSERTION SEQUENCE ELEMENT IS1557"/>
    <property type="match status" value="1"/>
</dbReference>
<name>A0ABU3M289_9ACTN</name>
<dbReference type="InterPro" id="IPR017894">
    <property type="entry name" value="HTH_IS21_transposase_type"/>
</dbReference>
<dbReference type="PANTHER" id="PTHR33498">
    <property type="entry name" value="TRANSPOSASE FOR INSERTION SEQUENCE ELEMENT IS1557"/>
    <property type="match status" value="1"/>
</dbReference>
<feature type="domain" description="HTH IS21-type" evidence="1">
    <location>
        <begin position="265"/>
        <end position="328"/>
    </location>
</feature>
<dbReference type="RefSeq" id="WP_314205881.1">
    <property type="nucleotide sequence ID" value="NZ_JAVTLL010000027.1"/>
</dbReference>
<protein>
    <submittedName>
        <fullName evidence="2">ISL3 family transposase</fullName>
    </submittedName>
</protein>
<evidence type="ECO:0000313" key="3">
    <source>
        <dbReference type="Proteomes" id="UP001257948"/>
    </source>
</evidence>
<proteinExistence type="predicted"/>
<keyword evidence="3" id="KW-1185">Reference proteome</keyword>
<accession>A0ABU3M289</accession>
<dbReference type="EMBL" id="JAVTLL010000027">
    <property type="protein sequence ID" value="MDT7845624.1"/>
    <property type="molecule type" value="Genomic_DNA"/>
</dbReference>
<dbReference type="InterPro" id="IPR002560">
    <property type="entry name" value="Transposase_DDE"/>
</dbReference>
<dbReference type="Pfam" id="PF01610">
    <property type="entry name" value="DDE_Tnp_ISL3"/>
    <property type="match status" value="2"/>
</dbReference>
<dbReference type="Pfam" id="PF14690">
    <property type="entry name" value="Zn_ribbon_ISL3"/>
    <property type="match status" value="1"/>
</dbReference>